<sequence length="102" mass="11067">MYQYSTATATLALSVQKPTTGPLPTQTITYVQQHHDPSSSTYPIQHQIPTPGVSDGHPPQQQSVSIPGTPSEAVGHYRHSPSLQQPQQQLATPQPDNIGQQF</sequence>
<dbReference type="Proteomes" id="UP000095751">
    <property type="component" value="Unassembled WGS sequence"/>
</dbReference>
<dbReference type="InParanoid" id="A0A1E7F350"/>
<evidence type="ECO:0000256" key="1">
    <source>
        <dbReference type="SAM" id="MobiDB-lite"/>
    </source>
</evidence>
<gene>
    <name evidence="2" type="ORF">FRACYDRAFT_243820</name>
</gene>
<organism evidence="2 3">
    <name type="scientific">Fragilariopsis cylindrus CCMP1102</name>
    <dbReference type="NCBI Taxonomy" id="635003"/>
    <lineage>
        <taxon>Eukaryota</taxon>
        <taxon>Sar</taxon>
        <taxon>Stramenopiles</taxon>
        <taxon>Ochrophyta</taxon>
        <taxon>Bacillariophyta</taxon>
        <taxon>Bacillariophyceae</taxon>
        <taxon>Bacillariophycidae</taxon>
        <taxon>Bacillariales</taxon>
        <taxon>Bacillariaceae</taxon>
        <taxon>Fragilariopsis</taxon>
    </lineage>
</organism>
<evidence type="ECO:0000313" key="2">
    <source>
        <dbReference type="EMBL" id="OEU12569.1"/>
    </source>
</evidence>
<dbReference type="EMBL" id="KV784364">
    <property type="protein sequence ID" value="OEU12569.1"/>
    <property type="molecule type" value="Genomic_DNA"/>
</dbReference>
<protein>
    <submittedName>
        <fullName evidence="2">Uncharacterized protein</fullName>
    </submittedName>
</protein>
<proteinExistence type="predicted"/>
<name>A0A1E7F350_9STRA</name>
<accession>A0A1E7F350</accession>
<feature type="compositionally biased region" description="Polar residues" evidence="1">
    <location>
        <begin position="32"/>
        <end position="48"/>
    </location>
</feature>
<feature type="region of interest" description="Disordered" evidence="1">
    <location>
        <begin position="32"/>
        <end position="102"/>
    </location>
</feature>
<dbReference type="AlphaFoldDB" id="A0A1E7F350"/>
<keyword evidence="3" id="KW-1185">Reference proteome</keyword>
<evidence type="ECO:0000313" key="3">
    <source>
        <dbReference type="Proteomes" id="UP000095751"/>
    </source>
</evidence>
<feature type="compositionally biased region" description="Polar residues" evidence="1">
    <location>
        <begin position="59"/>
        <end position="68"/>
    </location>
</feature>
<feature type="compositionally biased region" description="Low complexity" evidence="1">
    <location>
        <begin position="80"/>
        <end position="95"/>
    </location>
</feature>
<reference evidence="2 3" key="1">
    <citation type="submission" date="2016-09" db="EMBL/GenBank/DDBJ databases">
        <title>Extensive genetic diversity and differential bi-allelic expression allows diatom success in the polar Southern Ocean.</title>
        <authorList>
            <consortium name="DOE Joint Genome Institute"/>
            <person name="Mock T."/>
            <person name="Otillar R.P."/>
            <person name="Strauss J."/>
            <person name="Dupont C."/>
            <person name="Frickenhaus S."/>
            <person name="Maumus F."/>
            <person name="Mcmullan M."/>
            <person name="Sanges R."/>
            <person name="Schmutz J."/>
            <person name="Toseland A."/>
            <person name="Valas R."/>
            <person name="Veluchamy A."/>
            <person name="Ward B.J."/>
            <person name="Allen A."/>
            <person name="Barry K."/>
            <person name="Falciatore A."/>
            <person name="Ferrante M."/>
            <person name="Fortunato A.E."/>
            <person name="Gloeckner G."/>
            <person name="Gruber A."/>
            <person name="Hipkin R."/>
            <person name="Janech M."/>
            <person name="Kroth P."/>
            <person name="Leese F."/>
            <person name="Lindquist E."/>
            <person name="Lyon B.R."/>
            <person name="Martin J."/>
            <person name="Mayer C."/>
            <person name="Parker M."/>
            <person name="Quesneville H."/>
            <person name="Raymond J."/>
            <person name="Uhlig C."/>
            <person name="Valentin K.U."/>
            <person name="Worden A.Z."/>
            <person name="Armbrust E.V."/>
            <person name="Bowler C."/>
            <person name="Green B."/>
            <person name="Moulton V."/>
            <person name="Van Oosterhout C."/>
            <person name="Grigoriev I."/>
        </authorList>
    </citation>
    <scope>NUCLEOTIDE SEQUENCE [LARGE SCALE GENOMIC DNA]</scope>
    <source>
        <strain evidence="2 3">CCMP1102</strain>
    </source>
</reference>
<dbReference type="KEGG" id="fcy:FRACYDRAFT_243820"/>